<dbReference type="SUPFAM" id="SSF53383">
    <property type="entry name" value="PLP-dependent transferases"/>
    <property type="match status" value="1"/>
</dbReference>
<dbReference type="EC" id="2.3.1.47" evidence="5"/>
<dbReference type="InterPro" id="IPR015422">
    <property type="entry name" value="PyrdxlP-dep_Trfase_small"/>
</dbReference>
<dbReference type="GO" id="GO:0009102">
    <property type="term" value="P:biotin biosynthetic process"/>
    <property type="evidence" value="ECO:0007669"/>
    <property type="project" value="UniProtKB-KW"/>
</dbReference>
<protein>
    <recommendedName>
        <fullName evidence="5">8-amino-7-oxononanoate synthase</fullName>
        <ecNumber evidence="5">2.3.1.47</ecNumber>
    </recommendedName>
    <alternativeName>
        <fullName evidence="9">7-keto-8-amino-pelargonic acid synthase</fullName>
    </alternativeName>
    <alternativeName>
        <fullName evidence="10">8-amino-7-ketopelargonate synthase</fullName>
    </alternativeName>
</protein>
<keyword evidence="8 12" id="KW-0663">Pyridoxal phosphate</keyword>
<dbReference type="InterPro" id="IPR015424">
    <property type="entry name" value="PyrdxlP-dep_Trfase"/>
</dbReference>
<dbReference type="EMBL" id="CP017157">
    <property type="protein sequence ID" value="AOP48587.1"/>
    <property type="molecule type" value="Genomic_DNA"/>
</dbReference>
<dbReference type="AlphaFoldDB" id="A0A1D7VPD2"/>
<evidence type="ECO:0000256" key="1">
    <source>
        <dbReference type="ARBA" id="ARBA00001933"/>
    </source>
</evidence>
<dbReference type="Gene3D" id="3.40.640.10">
    <property type="entry name" value="Type I PLP-dependent aspartate aminotransferase-like (Major domain)"/>
    <property type="match status" value="1"/>
</dbReference>
<organism evidence="14 15">
    <name type="scientific">Streptomyces lydicus</name>
    <dbReference type="NCBI Taxonomy" id="47763"/>
    <lineage>
        <taxon>Bacteria</taxon>
        <taxon>Bacillati</taxon>
        <taxon>Actinomycetota</taxon>
        <taxon>Actinomycetes</taxon>
        <taxon>Kitasatosporales</taxon>
        <taxon>Streptomycetaceae</taxon>
        <taxon>Streptomyces</taxon>
    </lineage>
</organism>
<evidence type="ECO:0000256" key="11">
    <source>
        <dbReference type="ARBA" id="ARBA00047715"/>
    </source>
</evidence>
<keyword evidence="6" id="KW-0808">Transferase</keyword>
<comment type="subunit">
    <text evidence="4">Homodimer.</text>
</comment>
<comment type="similarity">
    <text evidence="3">Belongs to the class-II pyridoxal-phosphate-dependent aminotransferase family. BioF subfamily.</text>
</comment>
<gene>
    <name evidence="14" type="ORF">SL103_22220</name>
</gene>
<evidence type="ECO:0000256" key="2">
    <source>
        <dbReference type="ARBA" id="ARBA00004746"/>
    </source>
</evidence>
<evidence type="ECO:0000256" key="9">
    <source>
        <dbReference type="ARBA" id="ARBA00032610"/>
    </source>
</evidence>
<evidence type="ECO:0000256" key="12">
    <source>
        <dbReference type="RuleBase" id="RU003693"/>
    </source>
</evidence>
<dbReference type="GO" id="GO:0030170">
    <property type="term" value="F:pyridoxal phosphate binding"/>
    <property type="evidence" value="ECO:0007669"/>
    <property type="project" value="InterPro"/>
</dbReference>
<evidence type="ECO:0000256" key="8">
    <source>
        <dbReference type="ARBA" id="ARBA00022898"/>
    </source>
</evidence>
<evidence type="ECO:0000256" key="4">
    <source>
        <dbReference type="ARBA" id="ARBA00011738"/>
    </source>
</evidence>
<dbReference type="InterPro" id="IPR015421">
    <property type="entry name" value="PyrdxlP-dep_Trfase_major"/>
</dbReference>
<dbReference type="PROSITE" id="PS00599">
    <property type="entry name" value="AA_TRANSFER_CLASS_2"/>
    <property type="match status" value="1"/>
</dbReference>
<dbReference type="Gene3D" id="3.90.1150.10">
    <property type="entry name" value="Aspartate Aminotransferase, domain 1"/>
    <property type="match status" value="1"/>
</dbReference>
<comment type="pathway">
    <text evidence="2">Cofactor biosynthesis; biotin biosynthesis.</text>
</comment>
<evidence type="ECO:0000256" key="6">
    <source>
        <dbReference type="ARBA" id="ARBA00022679"/>
    </source>
</evidence>
<keyword evidence="15" id="KW-1185">Reference proteome</keyword>
<evidence type="ECO:0000313" key="15">
    <source>
        <dbReference type="Proteomes" id="UP000094094"/>
    </source>
</evidence>
<dbReference type="Pfam" id="PF00155">
    <property type="entry name" value="Aminotran_1_2"/>
    <property type="match status" value="1"/>
</dbReference>
<dbReference type="InterPro" id="IPR001917">
    <property type="entry name" value="Aminotrans_II_pyridoxalP_BS"/>
</dbReference>
<dbReference type="GO" id="GO:0008710">
    <property type="term" value="F:8-amino-7-oxononanoate synthase activity"/>
    <property type="evidence" value="ECO:0007669"/>
    <property type="project" value="UniProtKB-EC"/>
</dbReference>
<keyword evidence="7" id="KW-0093">Biotin biosynthesis</keyword>
<evidence type="ECO:0000256" key="5">
    <source>
        <dbReference type="ARBA" id="ARBA00013187"/>
    </source>
</evidence>
<sequence length="390" mass="40102">MDRPEYARQPSPEAVFGWLDDSARRRERAGLRRHLRVRDATDPGINLAGNDYLGLATHPEVTAAAAGAATVWGAGAGAARLVTGTTRLHEELERELAAFCGTEAALVFSSGYLANLGALTSLCRPGSLVAADATNHASLIDGCRLSGAEVVDLPHHDTTALEKALADRRQPRALVVTESVFSVDGDLTALDALAAVCRRHGAGLLVDEAHALGVIGERGQGALGAAGLAGSPDTVATVTLSKSLGAQGGAVLGPRRVIEHVLNSARGFLFDTGLAPACAAGALAGLRVLVREPGRVARVRAVAARLHAGLAAAGLPVAAAQAAVVSVRAGSAHGAVAWRDACRAAGVEVGCFRPPSVPDRFSRLRLTARADLTDDQVDRAVQVITDCRPG</sequence>
<dbReference type="OrthoDB" id="9807157at2"/>
<comment type="cofactor">
    <cofactor evidence="1 12">
        <name>pyridoxal 5'-phosphate</name>
        <dbReference type="ChEBI" id="CHEBI:597326"/>
    </cofactor>
</comment>
<proteinExistence type="inferred from homology"/>
<dbReference type="KEGG" id="slc:SL103_22220"/>
<accession>A0A1D7VPD2</accession>
<dbReference type="InterPro" id="IPR050087">
    <property type="entry name" value="AON_synthase_class-II"/>
</dbReference>
<dbReference type="PANTHER" id="PTHR13693">
    <property type="entry name" value="CLASS II AMINOTRANSFERASE/8-AMINO-7-OXONONANOATE SYNTHASE"/>
    <property type="match status" value="1"/>
</dbReference>
<evidence type="ECO:0000259" key="13">
    <source>
        <dbReference type="Pfam" id="PF00155"/>
    </source>
</evidence>
<dbReference type="Proteomes" id="UP000094094">
    <property type="component" value="Chromosome"/>
</dbReference>
<evidence type="ECO:0000256" key="10">
    <source>
        <dbReference type="ARBA" id="ARBA00033381"/>
    </source>
</evidence>
<dbReference type="InterPro" id="IPR004839">
    <property type="entry name" value="Aminotransferase_I/II_large"/>
</dbReference>
<reference evidence="14 15" key="1">
    <citation type="submission" date="2016-09" db="EMBL/GenBank/DDBJ databases">
        <title>Complete genome sequencing of Streptomyces lydicus 103 and metabolic pathways analysis of antibiotic biosynthesis.</title>
        <authorList>
            <person name="Jia N."/>
            <person name="Ding M.-Z."/>
            <person name="Gao F."/>
            <person name="Yuan Y.-J."/>
        </authorList>
    </citation>
    <scope>NUCLEOTIDE SEQUENCE [LARGE SCALE GENOMIC DNA]</scope>
    <source>
        <strain evidence="14 15">103</strain>
    </source>
</reference>
<evidence type="ECO:0000256" key="3">
    <source>
        <dbReference type="ARBA" id="ARBA00010008"/>
    </source>
</evidence>
<dbReference type="PANTHER" id="PTHR13693:SF100">
    <property type="entry name" value="8-AMINO-7-OXONONANOATE SYNTHASE"/>
    <property type="match status" value="1"/>
</dbReference>
<name>A0A1D7VPD2_9ACTN</name>
<feature type="domain" description="Aminotransferase class I/classII large" evidence="13">
    <location>
        <begin position="44"/>
        <end position="384"/>
    </location>
</feature>
<evidence type="ECO:0000256" key="7">
    <source>
        <dbReference type="ARBA" id="ARBA00022756"/>
    </source>
</evidence>
<evidence type="ECO:0000313" key="14">
    <source>
        <dbReference type="EMBL" id="AOP48587.1"/>
    </source>
</evidence>
<dbReference type="RefSeq" id="WP_069570709.1">
    <property type="nucleotide sequence ID" value="NZ_CP017157.1"/>
</dbReference>
<comment type="catalytic activity">
    <reaction evidence="11">
        <text>6-carboxyhexanoyl-[ACP] + L-alanine + H(+) = (8S)-8-amino-7-oxononanoate + holo-[ACP] + CO2</text>
        <dbReference type="Rhea" id="RHEA:42288"/>
        <dbReference type="Rhea" id="RHEA-COMP:9685"/>
        <dbReference type="Rhea" id="RHEA-COMP:9955"/>
        <dbReference type="ChEBI" id="CHEBI:15378"/>
        <dbReference type="ChEBI" id="CHEBI:16526"/>
        <dbReference type="ChEBI" id="CHEBI:57972"/>
        <dbReference type="ChEBI" id="CHEBI:64479"/>
        <dbReference type="ChEBI" id="CHEBI:78846"/>
        <dbReference type="ChEBI" id="CHEBI:149468"/>
        <dbReference type="EC" id="2.3.1.47"/>
    </reaction>
</comment>